<gene>
    <name evidence="10 11" type="primary">plsX</name>
    <name evidence="11" type="ORF">OSSY52_10840</name>
</gene>
<keyword evidence="12" id="KW-1185">Reference proteome</keyword>
<evidence type="ECO:0000256" key="6">
    <source>
        <dbReference type="ARBA" id="ARBA00023209"/>
    </source>
</evidence>
<reference evidence="11 12" key="1">
    <citation type="submission" date="2018-06" db="EMBL/GenBank/DDBJ databases">
        <title>Genome sequencing of Oceanotoga sp. sy52.</title>
        <authorList>
            <person name="Mori K."/>
        </authorList>
    </citation>
    <scope>NUCLEOTIDE SEQUENCE [LARGE SCALE GENOMIC DNA]</scope>
    <source>
        <strain evidence="12">sy52</strain>
    </source>
</reference>
<comment type="catalytic activity">
    <reaction evidence="1 10">
        <text>a fatty acyl-[ACP] + phosphate = an acyl phosphate + holo-[ACP]</text>
        <dbReference type="Rhea" id="RHEA:42292"/>
        <dbReference type="Rhea" id="RHEA-COMP:9685"/>
        <dbReference type="Rhea" id="RHEA-COMP:14125"/>
        <dbReference type="ChEBI" id="CHEBI:43474"/>
        <dbReference type="ChEBI" id="CHEBI:59918"/>
        <dbReference type="ChEBI" id="CHEBI:64479"/>
        <dbReference type="ChEBI" id="CHEBI:138651"/>
        <dbReference type="EC" id="2.3.1.274"/>
    </reaction>
</comment>
<sequence length="325" mass="35142">MKKIGIDLYGGDNAPESVIQGAIFALENKFLNNCELVIVGNKKDYSEKFNKFNNVSFIDAENTVDNHTKPTQALKMKTSSIYKGCELLKNKELDAFVSAGNTGALLSAGTFVAGRLKGIKRPALAVALPSKTTPKILIDAGANAEVKPEFFYDFAREGIAYADFMGIKNPKIAILNIGTEEGKGSTLVKNAANYLKEKNLNYVGFIEGRDVFTGDYDILITDGFTGNTVLKTIEGTAYYILSELKASIKKGGLFAKLGALMMKGSLYSLKTKLDYRQYGGTFFLGVNGILVKAHGSSDSEAIANALYVASEAAKKDIVSRITKEV</sequence>
<dbReference type="Pfam" id="PF02504">
    <property type="entry name" value="FA_synthesis"/>
    <property type="match status" value="1"/>
</dbReference>
<keyword evidence="6 10" id="KW-0594">Phospholipid biosynthesis</keyword>
<dbReference type="SUPFAM" id="SSF53659">
    <property type="entry name" value="Isocitrate/Isopropylmalate dehydrogenase-like"/>
    <property type="match status" value="1"/>
</dbReference>
<proteinExistence type="inferred from homology"/>
<dbReference type="HAMAP" id="MF_00019">
    <property type="entry name" value="PlsX"/>
    <property type="match status" value="1"/>
</dbReference>
<dbReference type="EMBL" id="AP018712">
    <property type="protein sequence ID" value="BBE30943.1"/>
    <property type="molecule type" value="Genomic_DNA"/>
</dbReference>
<evidence type="ECO:0000256" key="10">
    <source>
        <dbReference type="HAMAP-Rule" id="MF_00019"/>
    </source>
</evidence>
<evidence type="ECO:0000256" key="4">
    <source>
        <dbReference type="ARBA" id="ARBA00022679"/>
    </source>
</evidence>
<keyword evidence="4 10" id="KW-0808">Transferase</keyword>
<dbReference type="GO" id="GO:0006633">
    <property type="term" value="P:fatty acid biosynthetic process"/>
    <property type="evidence" value="ECO:0007669"/>
    <property type="project" value="UniProtKB-UniRule"/>
</dbReference>
<keyword evidence="3 10" id="KW-0444">Lipid biosynthesis</keyword>
<keyword evidence="7 10" id="KW-1208">Phospholipid metabolism</keyword>
<dbReference type="NCBIfam" id="TIGR00182">
    <property type="entry name" value="plsX"/>
    <property type="match status" value="1"/>
</dbReference>
<keyword evidence="2 10" id="KW-0963">Cytoplasm</keyword>
<dbReference type="EC" id="2.3.1.274" evidence="8 10"/>
<evidence type="ECO:0000256" key="5">
    <source>
        <dbReference type="ARBA" id="ARBA00023098"/>
    </source>
</evidence>
<dbReference type="GO" id="GO:0043811">
    <property type="term" value="F:phosphate:acyl-[acyl carrier protein] acyltransferase activity"/>
    <property type="evidence" value="ECO:0007669"/>
    <property type="project" value="UniProtKB-UniRule"/>
</dbReference>
<name>A0A7G1G7S0_9BACT</name>
<dbReference type="UniPathway" id="UPA00085"/>
<keyword evidence="5 10" id="KW-0443">Lipid metabolism</keyword>
<comment type="function">
    <text evidence="10">Catalyzes the reversible formation of acyl-phosphate (acyl-PO(4)) from acyl-[acyl-carrier-protein] (acyl-ACP). This enzyme utilizes acyl-ACP as fatty acyl donor, but not acyl-CoA.</text>
</comment>
<protein>
    <recommendedName>
        <fullName evidence="8 10">Phosphate acyltransferase</fullName>
        <ecNumber evidence="8 10">2.3.1.274</ecNumber>
    </recommendedName>
    <alternativeName>
        <fullName evidence="10">Acyl-ACP phosphotransacylase</fullName>
    </alternativeName>
    <alternativeName>
        <fullName evidence="10">Acyl-[acyl-carrier-protein]--phosphate acyltransferase</fullName>
    </alternativeName>
    <alternativeName>
        <fullName evidence="10">Phosphate-acyl-ACP acyltransferase</fullName>
    </alternativeName>
</protein>
<dbReference type="Proteomes" id="UP000516361">
    <property type="component" value="Chromosome"/>
</dbReference>
<organism evidence="11 12">
    <name type="scientific">Tepiditoga spiralis</name>
    <dbReference type="NCBI Taxonomy" id="2108365"/>
    <lineage>
        <taxon>Bacteria</taxon>
        <taxon>Thermotogati</taxon>
        <taxon>Thermotogota</taxon>
        <taxon>Thermotogae</taxon>
        <taxon>Petrotogales</taxon>
        <taxon>Petrotogaceae</taxon>
        <taxon>Tepiditoga</taxon>
    </lineage>
</organism>
<dbReference type="AlphaFoldDB" id="A0A7G1G7S0"/>
<dbReference type="InterPro" id="IPR003664">
    <property type="entry name" value="FA_synthesis"/>
</dbReference>
<evidence type="ECO:0000256" key="2">
    <source>
        <dbReference type="ARBA" id="ARBA00022490"/>
    </source>
</evidence>
<evidence type="ECO:0000256" key="7">
    <source>
        <dbReference type="ARBA" id="ARBA00023264"/>
    </source>
</evidence>
<comment type="similarity">
    <text evidence="10">Belongs to the PlsX family.</text>
</comment>
<dbReference type="FunCoup" id="A0A7G1G7S0">
    <property type="interactions" value="270"/>
</dbReference>
<comment type="pathway">
    <text evidence="10">Lipid metabolism; phospholipid metabolism.</text>
</comment>
<comment type="subcellular location">
    <subcellularLocation>
        <location evidence="10">Cytoplasm</location>
    </subcellularLocation>
    <text evidence="10">Associated with the membrane possibly through PlsY.</text>
</comment>
<evidence type="ECO:0000256" key="3">
    <source>
        <dbReference type="ARBA" id="ARBA00022516"/>
    </source>
</evidence>
<dbReference type="GO" id="GO:0005737">
    <property type="term" value="C:cytoplasm"/>
    <property type="evidence" value="ECO:0007669"/>
    <property type="project" value="UniProtKB-SubCell"/>
</dbReference>
<evidence type="ECO:0000256" key="1">
    <source>
        <dbReference type="ARBA" id="ARBA00001232"/>
    </source>
</evidence>
<evidence type="ECO:0000313" key="12">
    <source>
        <dbReference type="Proteomes" id="UP000516361"/>
    </source>
</evidence>
<dbReference type="PANTHER" id="PTHR30100:SF1">
    <property type="entry name" value="PHOSPHATE ACYLTRANSFERASE"/>
    <property type="match status" value="1"/>
</dbReference>
<dbReference type="InterPro" id="IPR012281">
    <property type="entry name" value="Phospholipid_synth_PlsX-like"/>
</dbReference>
<dbReference type="InParanoid" id="A0A7G1G7S0"/>
<dbReference type="GO" id="GO:0008654">
    <property type="term" value="P:phospholipid biosynthetic process"/>
    <property type="evidence" value="ECO:0007669"/>
    <property type="project" value="UniProtKB-KW"/>
</dbReference>
<keyword evidence="11" id="KW-0012">Acyltransferase</keyword>
<evidence type="ECO:0000313" key="11">
    <source>
        <dbReference type="EMBL" id="BBE30943.1"/>
    </source>
</evidence>
<dbReference type="KEGG" id="ocy:OSSY52_10840"/>
<dbReference type="PIRSF" id="PIRSF002465">
    <property type="entry name" value="Phsphlp_syn_PlsX"/>
    <property type="match status" value="1"/>
</dbReference>
<accession>A0A7G1G7S0</accession>
<comment type="subunit">
    <text evidence="9 10">Homodimer. Probably interacts with PlsY.</text>
</comment>
<evidence type="ECO:0000256" key="9">
    <source>
        <dbReference type="ARBA" id="ARBA00046608"/>
    </source>
</evidence>
<evidence type="ECO:0000256" key="8">
    <source>
        <dbReference type="ARBA" id="ARBA00024069"/>
    </source>
</evidence>
<dbReference type="PANTHER" id="PTHR30100">
    <property type="entry name" value="FATTY ACID/PHOSPHOLIPID SYNTHESIS PROTEIN PLSX"/>
    <property type="match status" value="1"/>
</dbReference>
<dbReference type="Gene3D" id="3.40.718.10">
    <property type="entry name" value="Isopropylmalate Dehydrogenase"/>
    <property type="match status" value="1"/>
</dbReference>